<dbReference type="EMBL" id="CAJVPJ010004975">
    <property type="protein sequence ID" value="CAG8657415.1"/>
    <property type="molecule type" value="Genomic_DNA"/>
</dbReference>
<evidence type="ECO:0000313" key="2">
    <source>
        <dbReference type="Proteomes" id="UP000789572"/>
    </source>
</evidence>
<protein>
    <submittedName>
        <fullName evidence="1">8464_t:CDS:1</fullName>
    </submittedName>
</protein>
<reference evidence="1" key="1">
    <citation type="submission" date="2021-06" db="EMBL/GenBank/DDBJ databases">
        <authorList>
            <person name="Kallberg Y."/>
            <person name="Tangrot J."/>
            <person name="Rosling A."/>
        </authorList>
    </citation>
    <scope>NUCLEOTIDE SEQUENCE</scope>
    <source>
        <strain evidence="1">IA702</strain>
    </source>
</reference>
<proteinExistence type="predicted"/>
<organism evidence="1 2">
    <name type="scientific">Paraglomus occultum</name>
    <dbReference type="NCBI Taxonomy" id="144539"/>
    <lineage>
        <taxon>Eukaryota</taxon>
        <taxon>Fungi</taxon>
        <taxon>Fungi incertae sedis</taxon>
        <taxon>Mucoromycota</taxon>
        <taxon>Glomeromycotina</taxon>
        <taxon>Glomeromycetes</taxon>
        <taxon>Paraglomerales</taxon>
        <taxon>Paraglomeraceae</taxon>
        <taxon>Paraglomus</taxon>
    </lineage>
</organism>
<name>A0A9N9E2E8_9GLOM</name>
<sequence length="150" mass="16972">MNNQSPSQQMTQRLEAPLLRVRKFLRPDATPLTPEAIEEIRNAPENIPNACRVMCKKYHIGTKRYNDIINNRMPSEPTEEWRHIIESVNKTCVAWPSLRRYICSAKPLTQTPDSAGGTVETFTKLDTNSEALLPYGHEAVVPLPNGQVSM</sequence>
<comment type="caution">
    <text evidence="1">The sequence shown here is derived from an EMBL/GenBank/DDBJ whole genome shotgun (WGS) entry which is preliminary data.</text>
</comment>
<evidence type="ECO:0000313" key="1">
    <source>
        <dbReference type="EMBL" id="CAG8657415.1"/>
    </source>
</evidence>
<keyword evidence="2" id="KW-1185">Reference proteome</keyword>
<dbReference type="AlphaFoldDB" id="A0A9N9E2E8"/>
<dbReference type="Proteomes" id="UP000789572">
    <property type="component" value="Unassembled WGS sequence"/>
</dbReference>
<gene>
    <name evidence="1" type="ORF">POCULU_LOCUS10276</name>
</gene>
<feature type="non-terminal residue" evidence="1">
    <location>
        <position position="150"/>
    </location>
</feature>
<accession>A0A9N9E2E8</accession>
<dbReference type="OrthoDB" id="2422622at2759"/>